<dbReference type="PANTHER" id="PTHR26451">
    <property type="entry name" value="G_PROTEIN_RECEP_F1_2 DOMAIN-CONTAINING PROTEIN"/>
    <property type="match status" value="1"/>
</dbReference>
<evidence type="ECO:0000256" key="4">
    <source>
        <dbReference type="ARBA" id="ARBA00023136"/>
    </source>
</evidence>
<keyword evidence="7" id="KW-1185">Reference proteome</keyword>
<dbReference type="SUPFAM" id="SSF81321">
    <property type="entry name" value="Family A G protein-coupled receptor-like"/>
    <property type="match status" value="1"/>
</dbReference>
<dbReference type="GO" id="GO:0004930">
    <property type="term" value="F:G protein-coupled receptor activity"/>
    <property type="evidence" value="ECO:0007669"/>
    <property type="project" value="InterPro"/>
</dbReference>
<evidence type="ECO:0000313" key="6">
    <source>
        <dbReference type="Ensembl" id="ENSPLAP00000006369.1"/>
    </source>
</evidence>
<reference evidence="6" key="1">
    <citation type="submission" date="2025-08" db="UniProtKB">
        <authorList>
            <consortium name="Ensembl"/>
        </authorList>
    </citation>
    <scope>IDENTIFICATION</scope>
</reference>
<comment type="subcellular location">
    <subcellularLocation>
        <location evidence="1">Membrane</location>
    </subcellularLocation>
</comment>
<evidence type="ECO:0000256" key="2">
    <source>
        <dbReference type="ARBA" id="ARBA00022692"/>
    </source>
</evidence>
<protein>
    <submittedName>
        <fullName evidence="6">G protein-coupled receptor 148</fullName>
    </submittedName>
</protein>
<dbReference type="GO" id="GO:0016020">
    <property type="term" value="C:membrane"/>
    <property type="evidence" value="ECO:0007669"/>
    <property type="project" value="UniProtKB-SubCell"/>
</dbReference>
<feature type="domain" description="G-protein coupled receptors family 1 profile" evidence="5">
    <location>
        <begin position="79"/>
        <end position="330"/>
    </location>
</feature>
<keyword evidence="2" id="KW-0812">Transmembrane</keyword>
<dbReference type="PANTHER" id="PTHR26451:SF1002">
    <property type="entry name" value="G-PROTEIN COUPLED RECEPTOR 148-RELATED"/>
    <property type="match status" value="1"/>
</dbReference>
<dbReference type="Ensembl" id="ENSPLAT00000006353.1">
    <property type="protein sequence ID" value="ENSPLAP00000006369.1"/>
    <property type="gene ID" value="ENSPLAG00000008488.1"/>
</dbReference>
<dbReference type="Proteomes" id="UP000261500">
    <property type="component" value="Unplaced"/>
</dbReference>
<keyword evidence="4" id="KW-0472">Membrane</keyword>
<dbReference type="InterPro" id="IPR052921">
    <property type="entry name" value="GPCR1_Superfamily_Member"/>
</dbReference>
<evidence type="ECO:0000259" key="5">
    <source>
        <dbReference type="PROSITE" id="PS50262"/>
    </source>
</evidence>
<evidence type="ECO:0000256" key="1">
    <source>
        <dbReference type="ARBA" id="ARBA00004370"/>
    </source>
</evidence>
<proteinExistence type="predicted"/>
<dbReference type="Gene3D" id="1.20.1070.10">
    <property type="entry name" value="Rhodopsin 7-helix transmembrane proteins"/>
    <property type="match status" value="1"/>
</dbReference>
<dbReference type="GO" id="GO:0004984">
    <property type="term" value="F:olfactory receptor activity"/>
    <property type="evidence" value="ECO:0007669"/>
    <property type="project" value="TreeGrafter"/>
</dbReference>
<evidence type="ECO:0000313" key="7">
    <source>
        <dbReference type="Proteomes" id="UP000261500"/>
    </source>
</evidence>
<dbReference type="AlphaFoldDB" id="A0A3B3U148"/>
<name>A0A3B3U148_9TELE</name>
<accession>A0A3B3U148</accession>
<dbReference type="InterPro" id="IPR000276">
    <property type="entry name" value="GPCR_Rhodpsn"/>
</dbReference>
<keyword evidence="3" id="KW-1133">Transmembrane helix</keyword>
<reference evidence="6" key="2">
    <citation type="submission" date="2025-09" db="UniProtKB">
        <authorList>
            <consortium name="Ensembl"/>
        </authorList>
    </citation>
    <scope>IDENTIFICATION</scope>
</reference>
<evidence type="ECO:0000256" key="3">
    <source>
        <dbReference type="ARBA" id="ARBA00022989"/>
    </source>
</evidence>
<dbReference type="GO" id="GO:0005549">
    <property type="term" value="F:odorant binding"/>
    <property type="evidence" value="ECO:0007669"/>
    <property type="project" value="TreeGrafter"/>
</dbReference>
<dbReference type="InterPro" id="IPR017452">
    <property type="entry name" value="GPCR_Rhodpsn_7TM"/>
</dbReference>
<dbReference type="Pfam" id="PF00001">
    <property type="entry name" value="7tm_1"/>
    <property type="match status" value="1"/>
</dbReference>
<dbReference type="PROSITE" id="PS50262">
    <property type="entry name" value="G_PROTEIN_RECEP_F1_2"/>
    <property type="match status" value="1"/>
</dbReference>
<sequence length="357" mass="41324">MIENNHNLWYFSFRSTVPDKVQSNINHPSLLPLRCKITMTSSHLLISNLTKDWIETMERWQLQLFWIPAVIITFATFIANPILLVCIFMSPALRRETRYLLVANTLVADIIFLILNLVTLIGNAVRAEIPWLVCQLSTALLVTASSCAIITVTLMVIDTFTAVRWPLQYHNLLSPARTSSILGVVWLLCAIYPFTLMMMMMKDEIPNNKVTMCLTLLSFGFFKVNNMGEIEMYFFVSAVICTFLIFYCYIRLYMVTRTQGIWHSRFSRARVTVLVHGVLLLLYFAPGLVFALEIYIFQEKNMSQDLRVWISTVNANVFMLLPRAFAPCLYGLRYREIYESLALLLHRHRRSRESTVS</sequence>
<dbReference type="GeneTree" id="ENSGT01150000287669"/>
<dbReference type="STRING" id="48699.ENSPLAP00000006369"/>
<organism evidence="6 7">
    <name type="scientific">Poecilia latipinna</name>
    <name type="common">sailfin molly</name>
    <dbReference type="NCBI Taxonomy" id="48699"/>
    <lineage>
        <taxon>Eukaryota</taxon>
        <taxon>Metazoa</taxon>
        <taxon>Chordata</taxon>
        <taxon>Craniata</taxon>
        <taxon>Vertebrata</taxon>
        <taxon>Euteleostomi</taxon>
        <taxon>Actinopterygii</taxon>
        <taxon>Neopterygii</taxon>
        <taxon>Teleostei</taxon>
        <taxon>Neoteleostei</taxon>
        <taxon>Acanthomorphata</taxon>
        <taxon>Ovalentaria</taxon>
        <taxon>Atherinomorphae</taxon>
        <taxon>Cyprinodontiformes</taxon>
        <taxon>Poeciliidae</taxon>
        <taxon>Poeciliinae</taxon>
        <taxon>Poecilia</taxon>
    </lineage>
</organism>